<feature type="binding site" evidence="10">
    <location>
        <position position="152"/>
    </location>
    <ligand>
        <name>a ubiquinone</name>
        <dbReference type="ChEBI" id="CHEBI:16389"/>
        <note>ligand shared with IP/SDHB</note>
    </ligand>
</feature>
<comment type="subcellular location">
    <subcellularLocation>
        <location evidence="1 12">Mitochondrion inner membrane</location>
        <topology evidence="1 12">Multi-pass membrane protein</topology>
    </subcellularLocation>
</comment>
<keyword evidence="3" id="KW-0813">Transport</keyword>
<evidence type="ECO:0000256" key="5">
    <source>
        <dbReference type="ARBA" id="ARBA00022792"/>
    </source>
</evidence>
<dbReference type="GO" id="GO:0020037">
    <property type="term" value="F:heme binding"/>
    <property type="evidence" value="ECO:0007669"/>
    <property type="project" value="TreeGrafter"/>
</dbReference>
<evidence type="ECO:0000256" key="12">
    <source>
        <dbReference type="RuleBase" id="RU364031"/>
    </source>
</evidence>
<dbReference type="GO" id="GO:0005743">
    <property type="term" value="C:mitochondrial inner membrane"/>
    <property type="evidence" value="ECO:0007669"/>
    <property type="project" value="UniProtKB-SubCell"/>
</dbReference>
<gene>
    <name evidence="13" type="ORF">PBRASI_LOCUS4888</name>
</gene>
<evidence type="ECO:0000313" key="13">
    <source>
        <dbReference type="EMBL" id="CAG8547036.1"/>
    </source>
</evidence>
<dbReference type="GO" id="GO:0006121">
    <property type="term" value="P:mitochondrial electron transport, succinate to ubiquinone"/>
    <property type="evidence" value="ECO:0007669"/>
    <property type="project" value="TreeGrafter"/>
</dbReference>
<comment type="similarity">
    <text evidence="2 12">Belongs to the CybS family.</text>
</comment>
<comment type="caution">
    <text evidence="13">The sequence shown here is derived from an EMBL/GenBank/DDBJ whole genome shotgun (WGS) entry which is preliminary data.</text>
</comment>
<evidence type="ECO:0000256" key="1">
    <source>
        <dbReference type="ARBA" id="ARBA00004448"/>
    </source>
</evidence>
<proteinExistence type="inferred from homology"/>
<evidence type="ECO:0000256" key="3">
    <source>
        <dbReference type="ARBA" id="ARBA00022448"/>
    </source>
</evidence>
<keyword evidence="5 12" id="KW-0999">Mitochondrion inner membrane</keyword>
<dbReference type="Proteomes" id="UP000789739">
    <property type="component" value="Unassembled WGS sequence"/>
</dbReference>
<evidence type="ECO:0000256" key="8">
    <source>
        <dbReference type="ARBA" id="ARBA00023128"/>
    </source>
</evidence>
<dbReference type="GO" id="GO:0048039">
    <property type="term" value="F:ubiquinone binding"/>
    <property type="evidence" value="ECO:0007669"/>
    <property type="project" value="TreeGrafter"/>
</dbReference>
<evidence type="ECO:0000256" key="11">
    <source>
        <dbReference type="PIRSR" id="PIRSR607992-2"/>
    </source>
</evidence>
<evidence type="ECO:0000256" key="6">
    <source>
        <dbReference type="ARBA" id="ARBA00022946"/>
    </source>
</evidence>
<feature type="binding site" description="axial binding residue" evidence="11">
    <location>
        <position position="140"/>
    </location>
    <ligand>
        <name>heme b</name>
        <dbReference type="ChEBI" id="CHEBI:60344"/>
        <note>ligand shared with SDHC</note>
    </ligand>
    <ligandPart>
        <name>Fe</name>
        <dbReference type="ChEBI" id="CHEBI:18248"/>
    </ligandPart>
</feature>
<keyword evidence="4" id="KW-0812">Transmembrane</keyword>
<dbReference type="GO" id="GO:0046872">
    <property type="term" value="F:metal ion binding"/>
    <property type="evidence" value="ECO:0007669"/>
    <property type="project" value="UniProtKB-KW"/>
</dbReference>
<evidence type="ECO:0000256" key="7">
    <source>
        <dbReference type="ARBA" id="ARBA00022989"/>
    </source>
</evidence>
<reference evidence="13" key="1">
    <citation type="submission" date="2021-06" db="EMBL/GenBank/DDBJ databases">
        <authorList>
            <person name="Kallberg Y."/>
            <person name="Tangrot J."/>
            <person name="Rosling A."/>
        </authorList>
    </citation>
    <scope>NUCLEOTIDE SEQUENCE</scope>
    <source>
        <strain evidence="13">BR232B</strain>
    </source>
</reference>
<dbReference type="PANTHER" id="PTHR13337:SF2">
    <property type="entry name" value="SUCCINATE DEHYDROGENASE [UBIQUINONE] CYTOCHROME B SMALL SUBUNIT, MITOCHONDRIAL"/>
    <property type="match status" value="1"/>
</dbReference>
<dbReference type="PANTHER" id="PTHR13337">
    <property type="entry name" value="SUCCINATE DEHYDROGENASE"/>
    <property type="match status" value="1"/>
</dbReference>
<name>A0A9N9AWA6_9GLOM</name>
<evidence type="ECO:0000256" key="10">
    <source>
        <dbReference type="PIRSR" id="PIRSR607992-1"/>
    </source>
</evidence>
<keyword evidence="6 12" id="KW-0809">Transit peptide</keyword>
<keyword evidence="11" id="KW-0479">Metal-binding</keyword>
<keyword evidence="9 12" id="KW-0472">Membrane</keyword>
<keyword evidence="8 12" id="KW-0496">Mitochondrion</keyword>
<dbReference type="OrthoDB" id="18577at2759"/>
<dbReference type="InterPro" id="IPR007992">
    <property type="entry name" value="CybS"/>
</dbReference>
<dbReference type="InterPro" id="IPR034804">
    <property type="entry name" value="SQR/QFR_C/D"/>
</dbReference>
<keyword evidence="14" id="KW-1185">Reference proteome</keyword>
<dbReference type="CDD" id="cd03496">
    <property type="entry name" value="SQR_TypeC_CybS"/>
    <property type="match status" value="1"/>
</dbReference>
<keyword evidence="7" id="KW-1133">Transmembrane helix</keyword>
<protein>
    <recommendedName>
        <fullName evidence="12">Succinate dehydrogenase [ubiquinone] cytochrome b small subunit</fullName>
    </recommendedName>
</protein>
<evidence type="ECO:0000256" key="9">
    <source>
        <dbReference type="ARBA" id="ARBA00023136"/>
    </source>
</evidence>
<dbReference type="Gene3D" id="1.20.1300.10">
    <property type="entry name" value="Fumarate reductase/succinate dehydrogenase, transmembrane subunit"/>
    <property type="match status" value="1"/>
</dbReference>
<dbReference type="AlphaFoldDB" id="A0A9N9AWA6"/>
<keyword evidence="11" id="KW-0408">Iron</keyword>
<dbReference type="GO" id="GO:0006099">
    <property type="term" value="P:tricarboxylic acid cycle"/>
    <property type="evidence" value="ECO:0007669"/>
    <property type="project" value="TreeGrafter"/>
</dbReference>
<dbReference type="Pfam" id="PF05328">
    <property type="entry name" value="CybS"/>
    <property type="match status" value="1"/>
</dbReference>
<organism evidence="13 14">
    <name type="scientific">Paraglomus brasilianum</name>
    <dbReference type="NCBI Taxonomy" id="144538"/>
    <lineage>
        <taxon>Eukaryota</taxon>
        <taxon>Fungi</taxon>
        <taxon>Fungi incertae sedis</taxon>
        <taxon>Mucoromycota</taxon>
        <taxon>Glomeromycotina</taxon>
        <taxon>Glomeromycetes</taxon>
        <taxon>Paraglomerales</taxon>
        <taxon>Paraglomeraceae</taxon>
        <taxon>Paraglomus</taxon>
    </lineage>
</organism>
<evidence type="ECO:0000313" key="14">
    <source>
        <dbReference type="Proteomes" id="UP000789739"/>
    </source>
</evidence>
<sequence length="200" mass="21927">MAFRLVNSTIGIAPRLNQTVLGLKSVGNVRAVTIFQVASFHASRAAGLQTTKVVRDGASNFTPSLHLYILLLSHYRLQGFIKGSVNDAAVLPARDKFFGSYHWFFERMISISLIPLTAASVVQGAHPITDLLLGVVLPIHCHVGFDAIITDYLPARKTPTLNKLSTWGLRGATLLVLIGCYQFNTNDVGMTELVKRVWHA</sequence>
<dbReference type="EMBL" id="CAJVPI010000533">
    <property type="protein sequence ID" value="CAG8547036.1"/>
    <property type="molecule type" value="Genomic_DNA"/>
</dbReference>
<evidence type="ECO:0000256" key="2">
    <source>
        <dbReference type="ARBA" id="ARBA00007294"/>
    </source>
</evidence>
<accession>A0A9N9AWA6</accession>
<evidence type="ECO:0000256" key="4">
    <source>
        <dbReference type="ARBA" id="ARBA00022692"/>
    </source>
</evidence>